<dbReference type="Proteomes" id="UP001159364">
    <property type="component" value="Linkage Group LG10"/>
</dbReference>
<sequence length="80" mass="9367">MLLLILVDANILLLLLLYRLGLLSQSKYDFAKTYCVVKFVQTSEGKCFEDFSRGSRLEELNILLRQIVMIRCLKEHVMEQ</sequence>
<evidence type="ECO:0000313" key="2">
    <source>
        <dbReference type="EMBL" id="KAJ8753089.1"/>
    </source>
</evidence>
<keyword evidence="1" id="KW-0378">Hydrolase</keyword>
<dbReference type="GO" id="GO:0016787">
    <property type="term" value="F:hydrolase activity"/>
    <property type="evidence" value="ECO:0007669"/>
    <property type="project" value="UniProtKB-KW"/>
</dbReference>
<keyword evidence="3" id="KW-1185">Reference proteome</keyword>
<reference evidence="2 3" key="1">
    <citation type="submission" date="2021-09" db="EMBL/GenBank/DDBJ databases">
        <title>Genomic insights and catalytic innovation underlie evolution of tropane alkaloids biosynthesis.</title>
        <authorList>
            <person name="Wang Y.-J."/>
            <person name="Tian T."/>
            <person name="Huang J.-P."/>
            <person name="Huang S.-X."/>
        </authorList>
    </citation>
    <scope>NUCLEOTIDE SEQUENCE [LARGE SCALE GENOMIC DNA]</scope>
    <source>
        <strain evidence="2">KIB-2018</strain>
        <tissue evidence="2">Leaf</tissue>
    </source>
</reference>
<dbReference type="GO" id="GO:0043596">
    <property type="term" value="C:nuclear replication fork"/>
    <property type="evidence" value="ECO:0007669"/>
    <property type="project" value="TreeGrafter"/>
</dbReference>
<dbReference type="GO" id="GO:0031297">
    <property type="term" value="P:replication fork processing"/>
    <property type="evidence" value="ECO:0007669"/>
    <property type="project" value="TreeGrafter"/>
</dbReference>
<gene>
    <name evidence="2" type="ORF">K2173_012462</name>
</gene>
<evidence type="ECO:0008006" key="4">
    <source>
        <dbReference type="Google" id="ProtNLM"/>
    </source>
</evidence>
<dbReference type="GO" id="GO:0006281">
    <property type="term" value="P:DNA repair"/>
    <property type="evidence" value="ECO:0007669"/>
    <property type="project" value="TreeGrafter"/>
</dbReference>
<dbReference type="EMBL" id="JAIWQS010000010">
    <property type="protein sequence ID" value="KAJ8753089.1"/>
    <property type="molecule type" value="Genomic_DNA"/>
</dbReference>
<dbReference type="PANTHER" id="PTHR45766:SF5">
    <property type="entry name" value="SNF2 DOMAIN-CONTAINING PROTEIN _ HELICASE DOMAIN-CONTAINING PROTEIN _ HNH ENDONUCLEASE DOMAIN-CONTAINING PROTEIN"/>
    <property type="match status" value="1"/>
</dbReference>
<evidence type="ECO:0000313" key="3">
    <source>
        <dbReference type="Proteomes" id="UP001159364"/>
    </source>
</evidence>
<accession>A0AAV8SM67</accession>
<protein>
    <recommendedName>
        <fullName evidence="4">Secreted protein</fullName>
    </recommendedName>
</protein>
<proteinExistence type="predicted"/>
<comment type="caution">
    <text evidence="2">The sequence shown here is derived from an EMBL/GenBank/DDBJ whole genome shotgun (WGS) entry which is preliminary data.</text>
</comment>
<dbReference type="GO" id="GO:0004520">
    <property type="term" value="F:DNA endonuclease activity"/>
    <property type="evidence" value="ECO:0007669"/>
    <property type="project" value="TreeGrafter"/>
</dbReference>
<organism evidence="2 3">
    <name type="scientific">Erythroxylum novogranatense</name>
    <dbReference type="NCBI Taxonomy" id="1862640"/>
    <lineage>
        <taxon>Eukaryota</taxon>
        <taxon>Viridiplantae</taxon>
        <taxon>Streptophyta</taxon>
        <taxon>Embryophyta</taxon>
        <taxon>Tracheophyta</taxon>
        <taxon>Spermatophyta</taxon>
        <taxon>Magnoliopsida</taxon>
        <taxon>eudicotyledons</taxon>
        <taxon>Gunneridae</taxon>
        <taxon>Pentapetalae</taxon>
        <taxon>rosids</taxon>
        <taxon>fabids</taxon>
        <taxon>Malpighiales</taxon>
        <taxon>Erythroxylaceae</taxon>
        <taxon>Erythroxylum</taxon>
    </lineage>
</organism>
<dbReference type="AlphaFoldDB" id="A0AAV8SM67"/>
<dbReference type="PANTHER" id="PTHR45766">
    <property type="entry name" value="DNA ANNEALING HELICASE AND ENDONUCLEASE ZRANB3 FAMILY MEMBER"/>
    <property type="match status" value="1"/>
</dbReference>
<name>A0AAV8SM67_9ROSI</name>
<evidence type="ECO:0000256" key="1">
    <source>
        <dbReference type="ARBA" id="ARBA00022801"/>
    </source>
</evidence>